<evidence type="ECO:0000313" key="3">
    <source>
        <dbReference type="Proteomes" id="UP000482209"/>
    </source>
</evidence>
<sequence>MNISQNKFSSIEQMAGQVVNIRPKSQSRTQSSSGNKEGSFSEILKNKQASEGLGELKFSKHANQRLASRHIDLTKAQLERLENGTNKAREKGIRESLVMVDNLAFIVNIKNNTVVTAVNDTEEGVFTNIDGAVIS</sequence>
<evidence type="ECO:0000256" key="1">
    <source>
        <dbReference type="SAM" id="MobiDB-lite"/>
    </source>
</evidence>
<organism evidence="2 3">
    <name type="scientific">Velocimicrobium porci</name>
    <dbReference type="NCBI Taxonomy" id="2606634"/>
    <lineage>
        <taxon>Bacteria</taxon>
        <taxon>Bacillati</taxon>
        <taxon>Bacillota</taxon>
        <taxon>Clostridia</taxon>
        <taxon>Lachnospirales</taxon>
        <taxon>Lachnospiraceae</taxon>
        <taxon>Velocimicrobium</taxon>
    </lineage>
</organism>
<comment type="caution">
    <text evidence="2">The sequence shown here is derived from an EMBL/GenBank/DDBJ whole genome shotgun (WGS) entry which is preliminary data.</text>
</comment>
<reference evidence="2 3" key="1">
    <citation type="submission" date="2019-08" db="EMBL/GenBank/DDBJ databases">
        <title>In-depth cultivation of the pig gut microbiome towards novel bacterial diversity and tailored functional studies.</title>
        <authorList>
            <person name="Wylensek D."/>
            <person name="Hitch T.C.A."/>
            <person name="Clavel T."/>
        </authorList>
    </citation>
    <scope>NUCLEOTIDE SEQUENCE [LARGE SCALE GENOMIC DNA]</scope>
    <source>
        <strain evidence="2 3">WCA-693-APC-MOT-I</strain>
    </source>
</reference>
<keyword evidence="2" id="KW-0282">Flagellum</keyword>
<keyword evidence="2" id="KW-0966">Cell projection</keyword>
<name>A0A6L5XWL2_9FIRM</name>
<feature type="region of interest" description="Disordered" evidence="1">
    <location>
        <begin position="16"/>
        <end position="44"/>
    </location>
</feature>
<keyword evidence="3" id="KW-1185">Reference proteome</keyword>
<feature type="compositionally biased region" description="Polar residues" evidence="1">
    <location>
        <begin position="23"/>
        <end position="38"/>
    </location>
</feature>
<keyword evidence="2" id="KW-0969">Cilium</keyword>
<dbReference type="InterPro" id="IPR013367">
    <property type="entry name" value="Flagellar_put"/>
</dbReference>
<proteinExistence type="predicted"/>
<dbReference type="AlphaFoldDB" id="A0A6L5XWL2"/>
<dbReference type="NCBIfam" id="TIGR02530">
    <property type="entry name" value="flg_new"/>
    <property type="match status" value="1"/>
</dbReference>
<gene>
    <name evidence="2" type="ORF">FYJ58_03845</name>
</gene>
<dbReference type="Pfam" id="PF12611">
    <property type="entry name" value="Flagellar_put"/>
    <property type="match status" value="1"/>
</dbReference>
<dbReference type="EMBL" id="VUMT01000004">
    <property type="protein sequence ID" value="MSS63009.1"/>
    <property type="molecule type" value="Genomic_DNA"/>
</dbReference>
<accession>A0A6L5XWL2</accession>
<protein>
    <submittedName>
        <fullName evidence="2">Flagellar protein</fullName>
    </submittedName>
</protein>
<evidence type="ECO:0000313" key="2">
    <source>
        <dbReference type="EMBL" id="MSS63009.1"/>
    </source>
</evidence>
<dbReference type="Proteomes" id="UP000482209">
    <property type="component" value="Unassembled WGS sequence"/>
</dbReference>